<accession>A0A977K8W5</accession>
<protein>
    <submittedName>
        <fullName evidence="2">Nucleotidyltransferase</fullName>
    </submittedName>
</protein>
<dbReference type="Pfam" id="PF00483">
    <property type="entry name" value="NTP_transferase"/>
    <property type="match status" value="1"/>
</dbReference>
<evidence type="ECO:0000313" key="2">
    <source>
        <dbReference type="EMBL" id="UXD21096.1"/>
    </source>
</evidence>
<dbReference type="InterPro" id="IPR050486">
    <property type="entry name" value="Mannose-1P_guanyltransferase"/>
</dbReference>
<dbReference type="KEGG" id="ipc:IPA_00125"/>
<evidence type="ECO:0000259" key="1">
    <source>
        <dbReference type="Pfam" id="PF00483"/>
    </source>
</evidence>
<dbReference type="SUPFAM" id="SSF53448">
    <property type="entry name" value="Nucleotide-diphospho-sugar transferases"/>
    <property type="match status" value="1"/>
</dbReference>
<dbReference type="Gene3D" id="3.90.550.10">
    <property type="entry name" value="Spore Coat Polysaccharide Biosynthesis Protein SpsA, Chain A"/>
    <property type="match status" value="1"/>
</dbReference>
<dbReference type="InterPro" id="IPR005835">
    <property type="entry name" value="NTP_transferase_dom"/>
</dbReference>
<feature type="domain" description="Nucleotidyl transferase" evidence="1">
    <location>
        <begin position="2"/>
        <end position="227"/>
    </location>
</feature>
<dbReference type="Proteomes" id="UP001063698">
    <property type="component" value="Chromosome"/>
</dbReference>
<organism evidence="2 3">
    <name type="scientific">Ignicoccus pacificus DSM 13166</name>
    <dbReference type="NCBI Taxonomy" id="940294"/>
    <lineage>
        <taxon>Archaea</taxon>
        <taxon>Thermoproteota</taxon>
        <taxon>Thermoprotei</taxon>
        <taxon>Desulfurococcales</taxon>
        <taxon>Desulfurococcaceae</taxon>
        <taxon>Ignicoccus</taxon>
    </lineage>
</organism>
<reference evidence="2" key="1">
    <citation type="submission" date="2013-11" db="EMBL/GenBank/DDBJ databases">
        <title>Comparative genomics of Ignicoccus.</title>
        <authorList>
            <person name="Podar M."/>
        </authorList>
    </citation>
    <scope>NUCLEOTIDE SEQUENCE</scope>
    <source>
        <strain evidence="2">DSM 13166</strain>
    </source>
</reference>
<gene>
    <name evidence="2" type="ORF">IPA_00125</name>
</gene>
<dbReference type="InterPro" id="IPR029044">
    <property type="entry name" value="Nucleotide-diphossugar_trans"/>
</dbReference>
<dbReference type="CDD" id="cd04181">
    <property type="entry name" value="NTP_transferase"/>
    <property type="match status" value="1"/>
</dbReference>
<dbReference type="AlphaFoldDB" id="A0A977K8W5"/>
<dbReference type="PANTHER" id="PTHR22572">
    <property type="entry name" value="SUGAR-1-PHOSPHATE GUANYL TRANSFERASE"/>
    <property type="match status" value="1"/>
</dbReference>
<name>A0A977K8W5_9CREN</name>
<sequence>MKALILAGGFGKRLRPLTEERPKPMIEVGGKPILAWQLELLKRHGIKDVVITISHLKEVIIREIGSGGKYGVNAVYVVEDEPLGTGGAIKNTESVLRNEDKFVVLNGDILTNLNVRKVCEALEGDLVGTIALVPLPSPYGIVLFDKESGLIKEFKEKPRIPDYFINAGIYCFTNKIFDYLPKSGNIEKVTFPELARKGLLKAVPFTDVFWRSIDTFKDIEEVNKYLEEYSLFED</sequence>
<evidence type="ECO:0000313" key="3">
    <source>
        <dbReference type="Proteomes" id="UP001063698"/>
    </source>
</evidence>
<dbReference type="EMBL" id="CP006868">
    <property type="protein sequence ID" value="UXD21096.1"/>
    <property type="molecule type" value="Genomic_DNA"/>
</dbReference>
<proteinExistence type="predicted"/>
<keyword evidence="3" id="KW-1185">Reference proteome</keyword>